<dbReference type="InterPro" id="IPR043168">
    <property type="entry name" value="DegV_C"/>
</dbReference>
<protein>
    <submittedName>
        <fullName evidence="2">DegV family protein with EDD domain</fullName>
    </submittedName>
</protein>
<sequence length="295" mass="30409">MTVSVVTDSTAYLPPERVGSYGLRVVPLHVRLDAADSRPETVFTPEELTAALESGRRVTTSGATVPEFVRAYRDALSAGADGVLSVHLSGELSGTCDAARVAAREVDPDRIRVLDSRSVAMGLGFAVLAAAARAAEGAPLPEVAAVAERTALRGTVLFSVRTMEYLRRGGRIGAGAALLGTALAVRPLLRVRDGLIEATEKVRTTGRAVSRLEELAVGAFPDRAASEPVALAVHHLAAPRRAEALARSVLARVPDCSDCVISEVGPTVGAHTGPGTVGVVVLPGGWGAPDSDAAS</sequence>
<dbReference type="EMBL" id="JACBYW010000005">
    <property type="protein sequence ID" value="NYH79739.1"/>
    <property type="molecule type" value="Genomic_DNA"/>
</dbReference>
<reference evidence="2 3" key="1">
    <citation type="submission" date="2020-07" db="EMBL/GenBank/DDBJ databases">
        <title>Genomic Encyclopedia of Type Strains, Phase III (KMG-III): the genomes of soil and plant-associated and newly described type strains.</title>
        <authorList>
            <person name="Whitman W."/>
        </authorList>
    </citation>
    <scope>NUCLEOTIDE SEQUENCE [LARGE SCALE GENOMIC DNA]</scope>
    <source>
        <strain evidence="2 3">CECT 8576</strain>
    </source>
</reference>
<comment type="caution">
    <text evidence="2">The sequence shown here is derived from an EMBL/GenBank/DDBJ whole genome shotgun (WGS) entry which is preliminary data.</text>
</comment>
<evidence type="ECO:0000313" key="3">
    <source>
        <dbReference type="Proteomes" id="UP000548304"/>
    </source>
</evidence>
<dbReference type="Gene3D" id="3.30.1180.10">
    <property type="match status" value="1"/>
</dbReference>
<dbReference type="NCBIfam" id="TIGR00762">
    <property type="entry name" value="DegV"/>
    <property type="match status" value="1"/>
</dbReference>
<keyword evidence="3" id="KW-1185">Reference proteome</keyword>
<dbReference type="InterPro" id="IPR003797">
    <property type="entry name" value="DegV"/>
</dbReference>
<evidence type="ECO:0000256" key="1">
    <source>
        <dbReference type="ARBA" id="ARBA00023121"/>
    </source>
</evidence>
<dbReference type="InterPro" id="IPR050270">
    <property type="entry name" value="DegV_domain_contain"/>
</dbReference>
<organism evidence="2 3">
    <name type="scientific">Actinopolyspora biskrensis</name>
    <dbReference type="NCBI Taxonomy" id="1470178"/>
    <lineage>
        <taxon>Bacteria</taxon>
        <taxon>Bacillati</taxon>
        <taxon>Actinomycetota</taxon>
        <taxon>Actinomycetes</taxon>
        <taxon>Actinopolysporales</taxon>
        <taxon>Actinopolysporaceae</taxon>
        <taxon>Actinopolyspora</taxon>
    </lineage>
</organism>
<dbReference type="Gene3D" id="3.40.50.10170">
    <property type="match status" value="1"/>
</dbReference>
<evidence type="ECO:0000313" key="2">
    <source>
        <dbReference type="EMBL" id="NYH79739.1"/>
    </source>
</evidence>
<dbReference type="GO" id="GO:0008289">
    <property type="term" value="F:lipid binding"/>
    <property type="evidence" value="ECO:0007669"/>
    <property type="project" value="UniProtKB-KW"/>
</dbReference>
<dbReference type="PANTHER" id="PTHR33434:SF2">
    <property type="entry name" value="FATTY ACID-BINDING PROTEIN TM_1468"/>
    <property type="match status" value="1"/>
</dbReference>
<accession>A0A852Z1V3</accession>
<dbReference type="AlphaFoldDB" id="A0A852Z1V3"/>
<gene>
    <name evidence="2" type="ORF">FHR84_003077</name>
</gene>
<dbReference type="Proteomes" id="UP000548304">
    <property type="component" value="Unassembled WGS sequence"/>
</dbReference>
<dbReference type="SUPFAM" id="SSF82549">
    <property type="entry name" value="DAK1/DegV-like"/>
    <property type="match status" value="1"/>
</dbReference>
<dbReference type="RefSeq" id="WP_179536115.1">
    <property type="nucleotide sequence ID" value="NZ_JACBYW010000005.1"/>
</dbReference>
<dbReference type="Pfam" id="PF02645">
    <property type="entry name" value="DegV"/>
    <property type="match status" value="1"/>
</dbReference>
<proteinExistence type="predicted"/>
<keyword evidence="1" id="KW-0446">Lipid-binding</keyword>
<name>A0A852Z1V3_9ACTN</name>
<dbReference type="PROSITE" id="PS51482">
    <property type="entry name" value="DEGV"/>
    <property type="match status" value="1"/>
</dbReference>
<dbReference type="PANTHER" id="PTHR33434">
    <property type="entry name" value="DEGV DOMAIN-CONTAINING PROTEIN DR_1986-RELATED"/>
    <property type="match status" value="1"/>
</dbReference>